<dbReference type="PANTHER" id="PTHR10003">
    <property type="entry name" value="SUPEROXIDE DISMUTASE CU-ZN -RELATED"/>
    <property type="match status" value="1"/>
</dbReference>
<evidence type="ECO:0000256" key="10">
    <source>
        <dbReference type="ARBA" id="ARBA00023157"/>
    </source>
</evidence>
<keyword evidence="10" id="KW-1015">Disulfide bond</keyword>
<dbReference type="InterPro" id="IPR036423">
    <property type="entry name" value="SOD-like_Cu/Zn_dom_sf"/>
</dbReference>
<dbReference type="STRING" id="166423.A0A0M8ZQM2"/>
<dbReference type="Gene3D" id="2.60.40.200">
    <property type="entry name" value="Superoxide dismutase, copper/zinc binding domain"/>
    <property type="match status" value="1"/>
</dbReference>
<evidence type="ECO:0000256" key="9">
    <source>
        <dbReference type="ARBA" id="ARBA00023008"/>
    </source>
</evidence>
<evidence type="ECO:0000256" key="8">
    <source>
        <dbReference type="ARBA" id="ARBA00023002"/>
    </source>
</evidence>
<evidence type="ECO:0000256" key="12">
    <source>
        <dbReference type="SAM" id="Coils"/>
    </source>
</evidence>
<comment type="cofactor">
    <cofactor evidence="2">
        <name>Zn(2+)</name>
        <dbReference type="ChEBI" id="CHEBI:29105"/>
    </cofactor>
</comment>
<dbReference type="GO" id="GO:0005507">
    <property type="term" value="F:copper ion binding"/>
    <property type="evidence" value="ECO:0007669"/>
    <property type="project" value="InterPro"/>
</dbReference>
<dbReference type="SUPFAM" id="SSF49329">
    <property type="entry name" value="Cu,Zn superoxide dismutase-like"/>
    <property type="match status" value="1"/>
</dbReference>
<dbReference type="Gene3D" id="2.130.10.10">
    <property type="entry name" value="YVTN repeat-like/Quinoprotein amine dehydrogenase"/>
    <property type="match status" value="1"/>
</dbReference>
<dbReference type="EMBL" id="KQ435911">
    <property type="protein sequence ID" value="KOX68947.1"/>
    <property type="molecule type" value="Genomic_DNA"/>
</dbReference>
<organism evidence="16 17">
    <name type="scientific">Melipona quadrifasciata</name>
    <dbReference type="NCBI Taxonomy" id="166423"/>
    <lineage>
        <taxon>Eukaryota</taxon>
        <taxon>Metazoa</taxon>
        <taxon>Ecdysozoa</taxon>
        <taxon>Arthropoda</taxon>
        <taxon>Hexapoda</taxon>
        <taxon>Insecta</taxon>
        <taxon>Pterygota</taxon>
        <taxon>Neoptera</taxon>
        <taxon>Endopterygota</taxon>
        <taxon>Hymenoptera</taxon>
        <taxon>Apocrita</taxon>
        <taxon>Aculeata</taxon>
        <taxon>Apoidea</taxon>
        <taxon>Anthophila</taxon>
        <taxon>Apidae</taxon>
        <taxon>Melipona</taxon>
    </lineage>
</organism>
<keyword evidence="9" id="KW-0186">Copper</keyword>
<dbReference type="InterPro" id="IPR001424">
    <property type="entry name" value="SOD_Cu_Zn_dom"/>
</dbReference>
<dbReference type="InterPro" id="IPR024134">
    <property type="entry name" value="SOD_Cu/Zn_/chaperone"/>
</dbReference>
<keyword evidence="6" id="KW-0862">Zinc</keyword>
<evidence type="ECO:0000256" key="2">
    <source>
        <dbReference type="ARBA" id="ARBA00001947"/>
    </source>
</evidence>
<accession>A0A0M8ZQM2</accession>
<evidence type="ECO:0000256" key="5">
    <source>
        <dbReference type="ARBA" id="ARBA00022723"/>
    </source>
</evidence>
<name>A0A0M8ZQM2_9HYME</name>
<dbReference type="Pfam" id="PF00080">
    <property type="entry name" value="Sod_Cu"/>
    <property type="match status" value="1"/>
</dbReference>
<keyword evidence="14" id="KW-0472">Membrane</keyword>
<keyword evidence="14" id="KW-1133">Transmembrane helix</keyword>
<evidence type="ECO:0000256" key="13">
    <source>
        <dbReference type="SAM" id="MobiDB-lite"/>
    </source>
</evidence>
<feature type="coiled-coil region" evidence="12">
    <location>
        <begin position="1010"/>
        <end position="1044"/>
    </location>
</feature>
<dbReference type="InterPro" id="IPR018152">
    <property type="entry name" value="SOD_Cu/Zn_BS"/>
</dbReference>
<dbReference type="GO" id="GO:0004784">
    <property type="term" value="F:superoxide dismutase activity"/>
    <property type="evidence" value="ECO:0007669"/>
    <property type="project" value="UniProtKB-EC"/>
</dbReference>
<sequence>MADVFGFRNEKDEQDQQSLQSGKSIQNEKIDKDERVKQSEECKSKIENSETREYSALTEHTVYDGDYSECETNYEYVQKYEKDWEEATKYWEKEAKETIRLETNTNKKRRTTIYDLDSYSASGISSSDLLRLASKDYVPEPPTEIRYSVSLGVPGTARINLSPLTQKVIGCVIGENVSTEYPWVYVRKEIIQDNIDLHEDSSDFLPVKDEIRKFPNSKILIGYVPSLTEQGQFYICLTEEGRDAVVEEIQKQREEHENRVRTAVYKPLGKWQEFSSSVEIEATVVENTRPLLEIEEPSAARPSDLDDKLLKAMLEQQSPRQSTRDIAERLINLVCRHLENLEKVGKLGVWIPRSLSQRNKEDRVSYNVIGTVDVLDAPLRLQDRKVEDVRDGYVQLLPCRRLFENIPRKLLSNVTQVTPDIRDVKTQTALSVPANCWIQYKYEYQSPDLSNFTPDQVESLKSFLRRFTDYVCDQLLLNATWDIYTNDYGNLVRNVRDTQWPIPVSYEEHSSFQDEQHVVDRVINDLCWHPLWTGIAFAAYTGYAKSQHLIGPKSNQEVVKAYDDNFVLVWSFNDSLKPKLVLESPREVTSVAVNPLDGNLIVLWHIPGKIEKVEAVVVYTAAQIKHRMTIKTLIAWMQEAVGTSVVRPTAISSLKESQKAAVTQIVWISPYDQLDSSGRVTSLPENAGTDDLSLQFLTASEDGTIAFWNLKLNEKLMYKKKEPSPRKKGKVKRPEALIKSISPFKILNRVFKPCYILVVQHPNESRNVVITTISMYVPKFKKKRVDVSPPSQDVTVRRYFENIVKKPDSAMQPKIHVGTVEGDFGCVTWEGYDFTTDLAINTEKCRWCWFKRTHDGPITHTVRSGQDRTWLATIGGKIFAIWKEDLGIPLFWKKSDIGFTAVSWGSFRPTILILTRLDGTVELWDFMVKTEEPCVLQSLSGRIITGIYTHELHLTPQCVGFCDFNGILRMFLAPTAFLQTDPACVEWMTNFIERQVKRVKNCREWLEKWLETNYKEIEQKQRLSKEAEKEKQQEEEKLAVSKVVQVEPLVEPTKKSLKRWEMIQESRKKWEARQLKHMQQVLLEKKGLKKDDLEKQREPILKLRQEKKRKKQKLRQTLKMQENIFEHTKSLFFPKHQPETRPISVPPLTEKIDEPITVEDTILEEEMMEMQRIDPNEEIIYHFMEIQAKVLANLQKHPFQYSFNWKNILKKRKTVRVTMRDAESRKLSKLRRKVSIVISFVMNPMIVILLGIVVATIAEQKTARVHLVPNDVKTRNVTGELILVQNGDNSIQITGQVRGLTEGLHGIHVHEKGDLRDGCTSTGPHFNPENVTHGGQHSPVRHVGDLGNIRANKNGEADVNIKDFIISFAGKNDIVGRAIVVHSGEDDLGKGNTTLSASTGNSGDRWACGIVEAE</sequence>
<dbReference type="PROSITE" id="PS00332">
    <property type="entry name" value="SOD_CU_ZN_2"/>
    <property type="match status" value="1"/>
</dbReference>
<evidence type="ECO:0000313" key="16">
    <source>
        <dbReference type="EMBL" id="KOX68947.1"/>
    </source>
</evidence>
<evidence type="ECO:0000313" key="17">
    <source>
        <dbReference type="Proteomes" id="UP000053105"/>
    </source>
</evidence>
<keyword evidence="7" id="KW-0049">Antioxidant</keyword>
<evidence type="ECO:0000256" key="11">
    <source>
        <dbReference type="ARBA" id="ARBA00049204"/>
    </source>
</evidence>
<keyword evidence="12" id="KW-0175">Coiled coil</keyword>
<keyword evidence="17" id="KW-1185">Reference proteome</keyword>
<keyword evidence="5" id="KW-0479">Metal-binding</keyword>
<comment type="cofactor">
    <cofactor evidence="1">
        <name>Cu cation</name>
        <dbReference type="ChEBI" id="CHEBI:23378"/>
    </cofactor>
</comment>
<protein>
    <recommendedName>
        <fullName evidence="4">superoxide dismutase</fullName>
        <ecNumber evidence="4">1.15.1.1</ecNumber>
    </recommendedName>
</protein>
<comment type="similarity">
    <text evidence="3">Belongs to the Cu-Zn superoxide dismutase family.</text>
</comment>
<evidence type="ECO:0000256" key="6">
    <source>
        <dbReference type="ARBA" id="ARBA00022833"/>
    </source>
</evidence>
<evidence type="ECO:0000256" key="3">
    <source>
        <dbReference type="ARBA" id="ARBA00010457"/>
    </source>
</evidence>
<feature type="region of interest" description="Disordered" evidence="13">
    <location>
        <begin position="1"/>
        <end position="51"/>
    </location>
</feature>
<dbReference type="FunFam" id="2.60.40.200:FF:000003">
    <property type="entry name" value="Superoxide dismutase [Cu-Zn], chloroplastic"/>
    <property type="match status" value="1"/>
</dbReference>
<dbReference type="CDD" id="cd00305">
    <property type="entry name" value="Cu-Zn_Superoxide_Dismutase"/>
    <property type="match status" value="1"/>
</dbReference>
<evidence type="ECO:0000256" key="14">
    <source>
        <dbReference type="SAM" id="Phobius"/>
    </source>
</evidence>
<keyword evidence="14" id="KW-0812">Transmembrane</keyword>
<dbReference type="PRINTS" id="PR00068">
    <property type="entry name" value="CUZNDISMTASE"/>
</dbReference>
<feature type="compositionally biased region" description="Polar residues" evidence="13">
    <location>
        <begin position="16"/>
        <end position="25"/>
    </location>
</feature>
<dbReference type="InterPro" id="IPR036322">
    <property type="entry name" value="WD40_repeat_dom_sf"/>
</dbReference>
<dbReference type="SUPFAM" id="SSF50978">
    <property type="entry name" value="WD40 repeat-like"/>
    <property type="match status" value="1"/>
</dbReference>
<comment type="catalytic activity">
    <reaction evidence="11">
        <text>2 superoxide + 2 H(+) = H2O2 + O2</text>
        <dbReference type="Rhea" id="RHEA:20696"/>
        <dbReference type="ChEBI" id="CHEBI:15378"/>
        <dbReference type="ChEBI" id="CHEBI:15379"/>
        <dbReference type="ChEBI" id="CHEBI:16240"/>
        <dbReference type="ChEBI" id="CHEBI:18421"/>
        <dbReference type="EC" id="1.15.1.1"/>
    </reaction>
</comment>
<reference evidence="16 17" key="1">
    <citation type="submission" date="2015-07" db="EMBL/GenBank/DDBJ databases">
        <title>The genome of Melipona quadrifasciata.</title>
        <authorList>
            <person name="Pan H."/>
            <person name="Kapheim K."/>
        </authorList>
    </citation>
    <scope>NUCLEOTIDE SEQUENCE [LARGE SCALE GENOMIC DNA]</scope>
    <source>
        <strain evidence="16">0111107301</strain>
        <tissue evidence="16">Whole body</tissue>
    </source>
</reference>
<feature type="domain" description="Superoxide dismutase copper/zinc binding" evidence="15">
    <location>
        <begin position="1277"/>
        <end position="1411"/>
    </location>
</feature>
<proteinExistence type="inferred from homology"/>
<keyword evidence="8" id="KW-0560">Oxidoreductase</keyword>
<gene>
    <name evidence="16" type="ORF">WN51_06867</name>
</gene>
<dbReference type="InterPro" id="IPR015943">
    <property type="entry name" value="WD40/YVTN_repeat-like_dom_sf"/>
</dbReference>
<feature type="transmembrane region" description="Helical" evidence="14">
    <location>
        <begin position="1234"/>
        <end position="1258"/>
    </location>
</feature>
<evidence type="ECO:0000256" key="7">
    <source>
        <dbReference type="ARBA" id="ARBA00022862"/>
    </source>
</evidence>
<feature type="compositionally biased region" description="Basic and acidic residues" evidence="13">
    <location>
        <begin position="26"/>
        <end position="51"/>
    </location>
</feature>
<dbReference type="EC" id="1.15.1.1" evidence="4"/>
<evidence type="ECO:0000259" key="15">
    <source>
        <dbReference type="Pfam" id="PF00080"/>
    </source>
</evidence>
<dbReference type="OrthoDB" id="6619788at2759"/>
<dbReference type="Proteomes" id="UP000053105">
    <property type="component" value="Unassembled WGS sequence"/>
</dbReference>
<evidence type="ECO:0000256" key="1">
    <source>
        <dbReference type="ARBA" id="ARBA00001935"/>
    </source>
</evidence>
<evidence type="ECO:0000256" key="4">
    <source>
        <dbReference type="ARBA" id="ARBA00012682"/>
    </source>
</evidence>